<sequence>MQLFGWGKLMTPEEKQEQMFASWLSGRGFPFVSPEAEKGYKERVNRLKSAIQLQKVPDRVPVCPITGFFPAYYGGMTVKEAMYDYYRAAAAWKKYVLDFAPDAYLGLFLDPPGRFFEILDYKLYKWPGHGTPPDTSYQCHEAEYMKADEYNALIQDPSDFWVRIYLPRIFGALKPLEKLAPLTDVVEIVMTCGSFLPFGLPEVQEALRALIAAGNEVRRWAGMLRAVDQALQGQGFPAFLGGVSKAPFDIIGDTLRGTYGIMLDMYRQPEKLQEALDAVTPLAIRMGVASAKAAGHPLVFMPLHKGADGFLSDKQYRTFYWPTLKKVITGLIEEGLVPFLFAEGSYNSRLEVIRDLPKGKTVWLFDDTDMARAKEILGDIACIAGNVPITLLSLGTPEEIKEYCKQLIKTAGKDGGFILSSGATIDNIKPENLRALIESAREFGSYS</sequence>
<dbReference type="EMBL" id="DF238840">
    <property type="protein sequence ID" value="GAF27095.1"/>
    <property type="molecule type" value="Genomic_DNA"/>
</dbReference>
<reference evidence="2" key="1">
    <citation type="journal article" date="2014" name="Gene">
        <title>Genome-guided analysis of transformation efficiency and carbon dioxide assimilation by Moorella thermoacetica Y72.</title>
        <authorList>
            <person name="Tsukahara K."/>
            <person name="Kita A."/>
            <person name="Nakashimada Y."/>
            <person name="Hoshino T."/>
            <person name="Murakami K."/>
        </authorList>
    </citation>
    <scope>NUCLEOTIDE SEQUENCE [LARGE SCALE GENOMIC DNA]</scope>
    <source>
        <strain evidence="2">Y72</strain>
    </source>
</reference>
<dbReference type="CDD" id="cd03308">
    <property type="entry name" value="CmuA_CmuC_like"/>
    <property type="match status" value="1"/>
</dbReference>
<proteinExistence type="predicted"/>
<dbReference type="AlphaFoldDB" id="A0A0S6UDB4"/>
<dbReference type="InterPro" id="IPR038071">
    <property type="entry name" value="UROD/MetE-like_sf"/>
</dbReference>
<dbReference type="PANTHER" id="PTHR47099">
    <property type="entry name" value="METHYLCOBAMIDE:COM METHYLTRANSFERASE MTBA"/>
    <property type="match status" value="1"/>
</dbReference>
<evidence type="ECO:0000313" key="2">
    <source>
        <dbReference type="EMBL" id="GAF27095.1"/>
    </source>
</evidence>
<dbReference type="InterPro" id="IPR052024">
    <property type="entry name" value="Methanogen_methyltrans"/>
</dbReference>
<dbReference type="Gene3D" id="3.20.20.210">
    <property type="match status" value="1"/>
</dbReference>
<dbReference type="Proteomes" id="UP000063718">
    <property type="component" value="Unassembled WGS sequence"/>
</dbReference>
<dbReference type="InterPro" id="IPR000257">
    <property type="entry name" value="Uroporphyrinogen_deCOase"/>
</dbReference>
<gene>
    <name evidence="2" type="ORF">MTY_2436</name>
</gene>
<dbReference type="PANTHER" id="PTHR47099:SF1">
    <property type="entry name" value="METHYLCOBAMIDE:COM METHYLTRANSFERASE MTBA"/>
    <property type="match status" value="1"/>
</dbReference>
<protein>
    <submittedName>
        <fullName evidence="2">Uroporphyrinogen-III decarboxylase</fullName>
    </submittedName>
</protein>
<dbReference type="SUPFAM" id="SSF51726">
    <property type="entry name" value="UROD/MetE-like"/>
    <property type="match status" value="1"/>
</dbReference>
<organism evidence="2">
    <name type="scientific">Moorella thermoacetica Y72</name>
    <dbReference type="NCBI Taxonomy" id="1325331"/>
    <lineage>
        <taxon>Bacteria</taxon>
        <taxon>Bacillati</taxon>
        <taxon>Bacillota</taxon>
        <taxon>Clostridia</taxon>
        <taxon>Neomoorellales</taxon>
        <taxon>Neomoorellaceae</taxon>
        <taxon>Neomoorella</taxon>
    </lineage>
</organism>
<accession>A0A0S6UDB4</accession>
<name>A0A0S6UDB4_NEOTH</name>
<feature type="domain" description="Uroporphyrinogen decarboxylase (URO-D)" evidence="1">
    <location>
        <begin position="236"/>
        <end position="442"/>
    </location>
</feature>
<evidence type="ECO:0000259" key="1">
    <source>
        <dbReference type="Pfam" id="PF01208"/>
    </source>
</evidence>
<dbReference type="Pfam" id="PF01208">
    <property type="entry name" value="URO-D"/>
    <property type="match status" value="1"/>
</dbReference>
<dbReference type="GO" id="GO:0006779">
    <property type="term" value="P:porphyrin-containing compound biosynthetic process"/>
    <property type="evidence" value="ECO:0007669"/>
    <property type="project" value="InterPro"/>
</dbReference>
<dbReference type="GO" id="GO:0004853">
    <property type="term" value="F:uroporphyrinogen decarboxylase activity"/>
    <property type="evidence" value="ECO:0007669"/>
    <property type="project" value="InterPro"/>
</dbReference>